<gene>
    <name evidence="1" type="ORF">INT46_008786</name>
</gene>
<sequence>MWIEERKVRTSRANPKFQMCCQDGQAILEPIHSLPNTIADILRGNDNASKEFKSNIQTYNSALSFTSMKADLDQRYTNNQTGAYAFRIHGGVHHLMSPTLIPEENFRPKFAQIYIFDSENELNNRMNVAGNPNVDLSIMSTLQNMMHEGSPDARRYNRPTTLEIGVLIVGGDDGGSNGQPKNRDIVLHLKGPGNDLTRINEIHQRFDPLQYVLMFPFGDPGWHINLKSYNSSIMETDIDASAEDTNQNTQKSITIMQYYSSRLMIREGYQQNLPREQQISLHSFGKLFHQYIVDMYAKMEQQRLNYIRFNQDLLRAAV</sequence>
<keyword evidence="2" id="KW-1185">Reference proteome</keyword>
<dbReference type="AlphaFoldDB" id="A0A8H7V147"/>
<evidence type="ECO:0000313" key="2">
    <source>
        <dbReference type="Proteomes" id="UP000650833"/>
    </source>
</evidence>
<protein>
    <recommendedName>
        <fullName evidence="3">Helitron helicase-like domain-containing protein</fullName>
    </recommendedName>
</protein>
<dbReference type="PANTHER" id="PTHR45786">
    <property type="entry name" value="DNA BINDING PROTEIN-LIKE"/>
    <property type="match status" value="1"/>
</dbReference>
<dbReference type="OrthoDB" id="2279134at2759"/>
<dbReference type="EMBL" id="JAEPRC010000279">
    <property type="protein sequence ID" value="KAG2201607.1"/>
    <property type="molecule type" value="Genomic_DNA"/>
</dbReference>
<evidence type="ECO:0000313" key="1">
    <source>
        <dbReference type="EMBL" id="KAG2201607.1"/>
    </source>
</evidence>
<reference evidence="1" key="1">
    <citation type="submission" date="2020-12" db="EMBL/GenBank/DDBJ databases">
        <title>Metabolic potential, ecology and presence of endohyphal bacteria is reflected in genomic diversity of Mucoromycotina.</title>
        <authorList>
            <person name="Muszewska A."/>
            <person name="Okrasinska A."/>
            <person name="Steczkiewicz K."/>
            <person name="Drgas O."/>
            <person name="Orlowska M."/>
            <person name="Perlinska-Lenart U."/>
            <person name="Aleksandrzak-Piekarczyk T."/>
            <person name="Szatraj K."/>
            <person name="Zielenkiewicz U."/>
            <person name="Pilsyk S."/>
            <person name="Malc E."/>
            <person name="Mieczkowski P."/>
            <person name="Kruszewska J.S."/>
            <person name="Biernat P."/>
            <person name="Pawlowska J."/>
        </authorList>
    </citation>
    <scope>NUCLEOTIDE SEQUENCE</scope>
    <source>
        <strain evidence="1">CBS 226.32</strain>
    </source>
</reference>
<comment type="caution">
    <text evidence="1">The sequence shown here is derived from an EMBL/GenBank/DDBJ whole genome shotgun (WGS) entry which is preliminary data.</text>
</comment>
<evidence type="ECO:0008006" key="3">
    <source>
        <dbReference type="Google" id="ProtNLM"/>
    </source>
</evidence>
<name>A0A8H7V147_9FUNG</name>
<accession>A0A8H7V147</accession>
<proteinExistence type="predicted"/>
<dbReference type="PANTHER" id="PTHR45786:SF74">
    <property type="entry name" value="ATP-DEPENDENT DNA HELICASE"/>
    <property type="match status" value="1"/>
</dbReference>
<organism evidence="1 2">
    <name type="scientific">Mucor plumbeus</name>
    <dbReference type="NCBI Taxonomy" id="97098"/>
    <lineage>
        <taxon>Eukaryota</taxon>
        <taxon>Fungi</taxon>
        <taxon>Fungi incertae sedis</taxon>
        <taxon>Mucoromycota</taxon>
        <taxon>Mucoromycotina</taxon>
        <taxon>Mucoromycetes</taxon>
        <taxon>Mucorales</taxon>
        <taxon>Mucorineae</taxon>
        <taxon>Mucoraceae</taxon>
        <taxon>Mucor</taxon>
    </lineage>
</organism>
<dbReference type="Proteomes" id="UP000650833">
    <property type="component" value="Unassembled WGS sequence"/>
</dbReference>